<evidence type="ECO:0000256" key="6">
    <source>
        <dbReference type="RuleBase" id="RU003858"/>
    </source>
</evidence>
<evidence type="ECO:0000256" key="4">
    <source>
        <dbReference type="ARBA" id="ARBA00022989"/>
    </source>
</evidence>
<dbReference type="CDD" id="cd15848">
    <property type="entry name" value="SNARE_syntaxin1-like"/>
    <property type="match status" value="1"/>
</dbReference>
<sequence>MPMRDRLEEMQQQRKQLLQKGEQKPGRESSQKKMDGGKTMQNFLADASKIEEELTRMKADVAEIKKLQQDMLSTPFPDKKDVSKYESLGEKVRLDATKIGSSLVQIETKYEVKDLPDSSAFKRVRIQQLNTLAAELNIATNDYFKIQAGYMDKMKSRLRRQLSARGDSGVDDSKINAVLDHDFYSVFTDNYIADVHDVEQTLRDLDDRKKDILALEKSVTDVNLLFKEMNLLVSSQGEKLTTIESAVDNAATHVESGNKELIITKKYQARARRKKCCIIIIILVILVIIGIIITLSLTVG</sequence>
<organism evidence="10 11">
    <name type="scientific">Candidula unifasciata</name>
    <dbReference type="NCBI Taxonomy" id="100452"/>
    <lineage>
        <taxon>Eukaryota</taxon>
        <taxon>Metazoa</taxon>
        <taxon>Spiralia</taxon>
        <taxon>Lophotrochozoa</taxon>
        <taxon>Mollusca</taxon>
        <taxon>Gastropoda</taxon>
        <taxon>Heterobranchia</taxon>
        <taxon>Euthyneura</taxon>
        <taxon>Panpulmonata</taxon>
        <taxon>Eupulmonata</taxon>
        <taxon>Stylommatophora</taxon>
        <taxon>Helicina</taxon>
        <taxon>Helicoidea</taxon>
        <taxon>Geomitridae</taxon>
        <taxon>Candidula</taxon>
    </lineage>
</organism>
<comment type="similarity">
    <text evidence="2 6">Belongs to the syntaxin family.</text>
</comment>
<comment type="caution">
    <text evidence="10">The sequence shown here is derived from an EMBL/GenBank/DDBJ whole genome shotgun (WGS) entry which is preliminary data.</text>
</comment>
<feature type="region of interest" description="Disordered" evidence="7">
    <location>
        <begin position="1"/>
        <end position="41"/>
    </location>
</feature>
<evidence type="ECO:0000256" key="5">
    <source>
        <dbReference type="ARBA" id="ARBA00023136"/>
    </source>
</evidence>
<feature type="compositionally biased region" description="Basic and acidic residues" evidence="7">
    <location>
        <begin position="1"/>
        <end position="12"/>
    </location>
</feature>
<feature type="transmembrane region" description="Helical" evidence="8">
    <location>
        <begin position="276"/>
        <end position="299"/>
    </location>
</feature>
<dbReference type="GO" id="GO:0006906">
    <property type="term" value="P:vesicle fusion"/>
    <property type="evidence" value="ECO:0007669"/>
    <property type="project" value="TreeGrafter"/>
</dbReference>
<dbReference type="Proteomes" id="UP000678393">
    <property type="component" value="Unassembled WGS sequence"/>
</dbReference>
<evidence type="ECO:0000313" key="10">
    <source>
        <dbReference type="EMBL" id="CAG5133953.1"/>
    </source>
</evidence>
<proteinExistence type="inferred from homology"/>
<reference evidence="10" key="1">
    <citation type="submission" date="2021-04" db="EMBL/GenBank/DDBJ databases">
        <authorList>
            <consortium name="Molecular Ecology Group"/>
        </authorList>
    </citation>
    <scope>NUCLEOTIDE SEQUENCE</scope>
</reference>
<dbReference type="Pfam" id="PF05739">
    <property type="entry name" value="SNARE"/>
    <property type="match status" value="1"/>
</dbReference>
<feature type="domain" description="T-SNARE coiled-coil homology" evidence="9">
    <location>
        <begin position="202"/>
        <end position="264"/>
    </location>
</feature>
<gene>
    <name evidence="10" type="ORF">CUNI_LOCUS19511</name>
</gene>
<dbReference type="GO" id="GO:0006886">
    <property type="term" value="P:intracellular protein transport"/>
    <property type="evidence" value="ECO:0007669"/>
    <property type="project" value="InterPro"/>
</dbReference>
<dbReference type="GO" id="GO:0000149">
    <property type="term" value="F:SNARE binding"/>
    <property type="evidence" value="ECO:0007669"/>
    <property type="project" value="TreeGrafter"/>
</dbReference>
<dbReference type="GO" id="GO:0006887">
    <property type="term" value="P:exocytosis"/>
    <property type="evidence" value="ECO:0007669"/>
    <property type="project" value="TreeGrafter"/>
</dbReference>
<dbReference type="GO" id="GO:0005886">
    <property type="term" value="C:plasma membrane"/>
    <property type="evidence" value="ECO:0007669"/>
    <property type="project" value="TreeGrafter"/>
</dbReference>
<dbReference type="GO" id="GO:0012505">
    <property type="term" value="C:endomembrane system"/>
    <property type="evidence" value="ECO:0007669"/>
    <property type="project" value="TreeGrafter"/>
</dbReference>
<dbReference type="Pfam" id="PF00804">
    <property type="entry name" value="Syntaxin"/>
    <property type="match status" value="1"/>
</dbReference>
<dbReference type="InterPro" id="IPR010989">
    <property type="entry name" value="SNARE"/>
</dbReference>
<evidence type="ECO:0000256" key="7">
    <source>
        <dbReference type="SAM" id="MobiDB-lite"/>
    </source>
</evidence>
<dbReference type="EMBL" id="CAJHNH020006645">
    <property type="protein sequence ID" value="CAG5133953.1"/>
    <property type="molecule type" value="Genomic_DNA"/>
</dbReference>
<keyword evidence="11" id="KW-1185">Reference proteome</keyword>
<dbReference type="SUPFAM" id="SSF47661">
    <property type="entry name" value="t-snare proteins"/>
    <property type="match status" value="1"/>
</dbReference>
<dbReference type="SMART" id="SM00503">
    <property type="entry name" value="SynN"/>
    <property type="match status" value="1"/>
</dbReference>
<dbReference type="Gene3D" id="1.20.5.110">
    <property type="match status" value="1"/>
</dbReference>
<dbReference type="InterPro" id="IPR000727">
    <property type="entry name" value="T_SNARE_dom"/>
</dbReference>
<name>A0A8S3ZWF6_9EUPU</name>
<dbReference type="InterPro" id="IPR006011">
    <property type="entry name" value="Syntaxin_N"/>
</dbReference>
<dbReference type="InterPro" id="IPR006012">
    <property type="entry name" value="Syntaxin/epimorphin_CS"/>
</dbReference>
<dbReference type="OrthoDB" id="10255013at2759"/>
<dbReference type="GO" id="GO:0048278">
    <property type="term" value="P:vesicle docking"/>
    <property type="evidence" value="ECO:0007669"/>
    <property type="project" value="TreeGrafter"/>
</dbReference>
<dbReference type="Gene3D" id="1.20.58.70">
    <property type="match status" value="1"/>
</dbReference>
<evidence type="ECO:0000259" key="9">
    <source>
        <dbReference type="PROSITE" id="PS50192"/>
    </source>
</evidence>
<keyword evidence="4 8" id="KW-1133">Transmembrane helix</keyword>
<dbReference type="InterPro" id="IPR045242">
    <property type="entry name" value="Syntaxin"/>
</dbReference>
<dbReference type="PANTHER" id="PTHR19957:SF307">
    <property type="entry name" value="PROTEIN SSO1-RELATED"/>
    <property type="match status" value="1"/>
</dbReference>
<keyword evidence="5 8" id="KW-0472">Membrane</keyword>
<dbReference type="PROSITE" id="PS50192">
    <property type="entry name" value="T_SNARE"/>
    <property type="match status" value="1"/>
</dbReference>
<dbReference type="GO" id="GO:0031201">
    <property type="term" value="C:SNARE complex"/>
    <property type="evidence" value="ECO:0007669"/>
    <property type="project" value="TreeGrafter"/>
</dbReference>
<evidence type="ECO:0000256" key="2">
    <source>
        <dbReference type="ARBA" id="ARBA00009063"/>
    </source>
</evidence>
<evidence type="ECO:0000313" key="11">
    <source>
        <dbReference type="Proteomes" id="UP000678393"/>
    </source>
</evidence>
<dbReference type="PANTHER" id="PTHR19957">
    <property type="entry name" value="SYNTAXIN"/>
    <property type="match status" value="1"/>
</dbReference>
<dbReference type="AlphaFoldDB" id="A0A8S3ZWF6"/>
<dbReference type="PROSITE" id="PS00914">
    <property type="entry name" value="SYNTAXIN"/>
    <property type="match status" value="1"/>
</dbReference>
<evidence type="ECO:0000256" key="3">
    <source>
        <dbReference type="ARBA" id="ARBA00022692"/>
    </source>
</evidence>
<dbReference type="GO" id="GO:0005484">
    <property type="term" value="F:SNAP receptor activity"/>
    <property type="evidence" value="ECO:0007669"/>
    <property type="project" value="InterPro"/>
</dbReference>
<comment type="subcellular location">
    <subcellularLocation>
        <location evidence="1">Membrane</location>
        <topology evidence="1">Single-pass type IV membrane protein</topology>
    </subcellularLocation>
</comment>
<keyword evidence="3 8" id="KW-0812">Transmembrane</keyword>
<feature type="compositionally biased region" description="Basic and acidic residues" evidence="7">
    <location>
        <begin position="21"/>
        <end position="36"/>
    </location>
</feature>
<evidence type="ECO:0000256" key="8">
    <source>
        <dbReference type="SAM" id="Phobius"/>
    </source>
</evidence>
<accession>A0A8S3ZWF6</accession>
<dbReference type="SMART" id="SM00397">
    <property type="entry name" value="t_SNARE"/>
    <property type="match status" value="1"/>
</dbReference>
<evidence type="ECO:0000256" key="1">
    <source>
        <dbReference type="ARBA" id="ARBA00004211"/>
    </source>
</evidence>
<protein>
    <recommendedName>
        <fullName evidence="9">t-SNARE coiled-coil homology domain-containing protein</fullName>
    </recommendedName>
</protein>